<dbReference type="EMBL" id="MFNE01000045">
    <property type="protein sequence ID" value="OGG93876.1"/>
    <property type="molecule type" value="Genomic_DNA"/>
</dbReference>
<reference evidence="6 7" key="1">
    <citation type="journal article" date="2016" name="Nat. Commun.">
        <title>Thousands of microbial genomes shed light on interconnected biogeochemical processes in an aquifer system.</title>
        <authorList>
            <person name="Anantharaman K."/>
            <person name="Brown C.T."/>
            <person name="Hug L.A."/>
            <person name="Sharon I."/>
            <person name="Castelle C.J."/>
            <person name="Probst A.J."/>
            <person name="Thomas B.C."/>
            <person name="Singh A."/>
            <person name="Wilkins M.J."/>
            <person name="Karaoz U."/>
            <person name="Brodie E.L."/>
            <person name="Williams K.H."/>
            <person name="Hubbard S.S."/>
            <person name="Banfield J.F."/>
        </authorList>
    </citation>
    <scope>NUCLEOTIDE SEQUENCE [LARGE SCALE GENOMIC DNA]</scope>
</reference>
<keyword evidence="2 3" id="KW-0802">TPR repeat</keyword>
<organism evidence="6 7">
    <name type="scientific">Candidatus Lambdaproteobacteria bacterium RIFOXYD2_FULL_50_16</name>
    <dbReference type="NCBI Taxonomy" id="1817772"/>
    <lineage>
        <taxon>Bacteria</taxon>
        <taxon>Pseudomonadati</taxon>
        <taxon>Pseudomonadota</taxon>
        <taxon>Candidatus Lambdaproteobacteria</taxon>
    </lineage>
</organism>
<feature type="repeat" description="TPR" evidence="3">
    <location>
        <begin position="472"/>
        <end position="505"/>
    </location>
</feature>
<evidence type="ECO:0000313" key="7">
    <source>
        <dbReference type="Proteomes" id="UP000178449"/>
    </source>
</evidence>
<proteinExistence type="predicted"/>
<dbReference type="InterPro" id="IPR050498">
    <property type="entry name" value="Ycf3"/>
</dbReference>
<evidence type="ECO:0000313" key="6">
    <source>
        <dbReference type="EMBL" id="OGG93876.1"/>
    </source>
</evidence>
<feature type="repeat" description="TPR" evidence="3">
    <location>
        <begin position="428"/>
        <end position="461"/>
    </location>
</feature>
<accession>A0A1F6G702</accession>
<dbReference type="PANTHER" id="PTHR44858:SF1">
    <property type="entry name" value="UDP-N-ACETYLGLUCOSAMINE--PEPTIDE N-ACETYLGLUCOSAMINYLTRANSFERASE SPINDLY-RELATED"/>
    <property type="match status" value="1"/>
</dbReference>
<evidence type="ECO:0000256" key="2">
    <source>
        <dbReference type="ARBA" id="ARBA00022803"/>
    </source>
</evidence>
<name>A0A1F6G702_9PROT</name>
<gene>
    <name evidence="6" type="ORF">A2527_02020</name>
</gene>
<evidence type="ECO:0000256" key="1">
    <source>
        <dbReference type="ARBA" id="ARBA00022737"/>
    </source>
</evidence>
<evidence type="ECO:0008006" key="8">
    <source>
        <dbReference type="Google" id="ProtNLM"/>
    </source>
</evidence>
<dbReference type="InterPro" id="IPR011990">
    <property type="entry name" value="TPR-like_helical_dom_sf"/>
</dbReference>
<protein>
    <recommendedName>
        <fullName evidence="8">Tetratricopeptide repeat protein</fullName>
    </recommendedName>
</protein>
<dbReference type="SUPFAM" id="SSF48452">
    <property type="entry name" value="TPR-like"/>
    <property type="match status" value="2"/>
</dbReference>
<comment type="caution">
    <text evidence="6">The sequence shown here is derived from an EMBL/GenBank/DDBJ whole genome shotgun (WGS) entry which is preliminary data.</text>
</comment>
<dbReference type="InterPro" id="IPR019734">
    <property type="entry name" value="TPR_rpt"/>
</dbReference>
<keyword evidence="1" id="KW-0677">Repeat</keyword>
<dbReference type="Pfam" id="PF14559">
    <property type="entry name" value="TPR_19"/>
    <property type="match status" value="1"/>
</dbReference>
<keyword evidence="4" id="KW-0175">Coiled coil</keyword>
<dbReference type="PROSITE" id="PS50005">
    <property type="entry name" value="TPR"/>
    <property type="match status" value="2"/>
</dbReference>
<dbReference type="SMART" id="SM00028">
    <property type="entry name" value="TPR"/>
    <property type="match status" value="5"/>
</dbReference>
<feature type="coiled-coil region" evidence="4">
    <location>
        <begin position="177"/>
        <end position="216"/>
    </location>
</feature>
<feature type="region of interest" description="Disordered" evidence="5">
    <location>
        <begin position="617"/>
        <end position="637"/>
    </location>
</feature>
<dbReference type="STRING" id="1817772.A2527_02020"/>
<dbReference type="PANTHER" id="PTHR44858">
    <property type="entry name" value="TETRATRICOPEPTIDE REPEAT PROTEIN 6"/>
    <property type="match status" value="1"/>
</dbReference>
<evidence type="ECO:0000256" key="4">
    <source>
        <dbReference type="SAM" id="Coils"/>
    </source>
</evidence>
<dbReference type="AlphaFoldDB" id="A0A1F6G702"/>
<dbReference type="Gene3D" id="1.25.40.10">
    <property type="entry name" value="Tetratricopeptide repeat domain"/>
    <property type="match status" value="3"/>
</dbReference>
<evidence type="ECO:0000256" key="3">
    <source>
        <dbReference type="PROSITE-ProRule" id="PRU00339"/>
    </source>
</evidence>
<sequence length="637" mass="74196">MFNFLDPKGTKQVPQKAIDLLEHGKKLLKSRLYKRAMIEFNKAFQEAPEYCTENLDVLFKQYRTVANYEACLSIGLILLKTNPEDYKLATVLGNCARKQQSYMQANNLYRHALKLQKDYKMAFFNLAASLARVEKYDNKVTATLQPFAALREYVLPDYMVEPDMFDRIIKDLTDILAERALKEVMELQRMMEAKSANNELLEVHRLQREIQAIEVRPTTPSFDDVKEFINARLLDLKDGTDYESRKQYIAYLYNMGLFALKNGYALYALECFFSIADDPNYALEDIPWLIILGKHATKVPTAKRLMIAKSVKKKISGPTAVLTGNPPATDPETSPYKDEEPLNQMTDLLREDPSDRYLNINMGVMLNIEGNRLMAYKHFLAGGVLLEKSEGIYRRKDIFRKAVEYYETDQLKKALKLLKTLCEEEKNSQALWYIGRIYLKRNKWDEAVDAFKKIQEINPTSEMAKQELATAHDHFYQSGEEYFNEGKYKAAVGQFEKALNVNRAPDTIKRTAAVYRVLRNKVKAAELQAEYDKILESEKKGEMEKIRHEYIAQGQAFLKKKVYHKAIHNYELAFRMKVDKDIFMILAYLYKSLGQKDNLQHLVLRWNKMVEFEEKEKEFQKQNDGTTPTRKEDEMVM</sequence>
<dbReference type="Proteomes" id="UP000178449">
    <property type="component" value="Unassembled WGS sequence"/>
</dbReference>
<evidence type="ECO:0000256" key="5">
    <source>
        <dbReference type="SAM" id="MobiDB-lite"/>
    </source>
</evidence>